<comment type="caution">
    <text evidence="7">The sequence shown here is derived from an EMBL/GenBank/DDBJ whole genome shotgun (WGS) entry which is preliminary data.</text>
</comment>
<dbReference type="Pfam" id="PF02535">
    <property type="entry name" value="Zip"/>
    <property type="match status" value="1"/>
</dbReference>
<evidence type="ECO:0000256" key="3">
    <source>
        <dbReference type="ARBA" id="ARBA00022989"/>
    </source>
</evidence>
<proteinExistence type="predicted"/>
<protein>
    <submittedName>
        <fullName evidence="7">Uncharacterized protein</fullName>
    </submittedName>
</protein>
<feature type="compositionally biased region" description="Low complexity" evidence="5">
    <location>
        <begin position="91"/>
        <end position="107"/>
    </location>
</feature>
<keyword evidence="4 6" id="KW-0472">Membrane</keyword>
<evidence type="ECO:0000256" key="5">
    <source>
        <dbReference type="SAM" id="MobiDB-lite"/>
    </source>
</evidence>
<feature type="transmembrane region" description="Helical" evidence="6">
    <location>
        <begin position="267"/>
        <end position="287"/>
    </location>
</feature>
<evidence type="ECO:0000256" key="1">
    <source>
        <dbReference type="ARBA" id="ARBA00004141"/>
    </source>
</evidence>
<evidence type="ECO:0000256" key="6">
    <source>
        <dbReference type="SAM" id="Phobius"/>
    </source>
</evidence>
<dbReference type="Proteomes" id="UP000626109">
    <property type="component" value="Unassembled WGS sequence"/>
</dbReference>
<evidence type="ECO:0000256" key="4">
    <source>
        <dbReference type="ARBA" id="ARBA00023136"/>
    </source>
</evidence>
<evidence type="ECO:0000313" key="7">
    <source>
        <dbReference type="EMBL" id="CAE8722102.1"/>
    </source>
</evidence>
<sequence length="300" mass="30914">MIGALLYVALNRFLERLSAPPVPARELSAQSTEPLAACCDSFQEPAGPEPAAPSFVVQLLPAAARRFFTASTRSQTLSGTMPAESVQLRRVTGSTGSTEVSESPVSSAANGSPETGAAPAAGDTADTSSGGGGASVALSMWLGMMLDGIPEALMLGFMTNEGGVSFAFLVAIFIGNFPEAFSGASLLYEEKMPVSRILAMWTALFLMTGLLAMLGSLMMPSDVQRGSNLQKLRDTSTSAMQGLTGGAMLAMVCTAMIPHSFKGAGDSAGILFVAGFGLSVWITALGFQEVFSQMPVSVAA</sequence>
<organism evidence="7 8">
    <name type="scientific">Polarella glacialis</name>
    <name type="common">Dinoflagellate</name>
    <dbReference type="NCBI Taxonomy" id="89957"/>
    <lineage>
        <taxon>Eukaryota</taxon>
        <taxon>Sar</taxon>
        <taxon>Alveolata</taxon>
        <taxon>Dinophyceae</taxon>
        <taxon>Suessiales</taxon>
        <taxon>Suessiaceae</taxon>
        <taxon>Polarella</taxon>
    </lineage>
</organism>
<evidence type="ECO:0000313" key="8">
    <source>
        <dbReference type="Proteomes" id="UP000626109"/>
    </source>
</evidence>
<comment type="subcellular location">
    <subcellularLocation>
        <location evidence="1">Membrane</location>
        <topology evidence="1">Multi-pass membrane protein</topology>
    </subcellularLocation>
</comment>
<feature type="transmembrane region" description="Helical" evidence="6">
    <location>
        <begin position="197"/>
        <end position="218"/>
    </location>
</feature>
<feature type="transmembrane region" description="Helical" evidence="6">
    <location>
        <begin position="152"/>
        <end position="177"/>
    </location>
</feature>
<dbReference type="InterPro" id="IPR003689">
    <property type="entry name" value="ZIP"/>
</dbReference>
<feature type="compositionally biased region" description="Low complexity" evidence="5">
    <location>
        <begin position="115"/>
        <end position="128"/>
    </location>
</feature>
<accession>A0A813LBY5</accession>
<feature type="region of interest" description="Disordered" evidence="5">
    <location>
        <begin position="74"/>
        <end position="130"/>
    </location>
</feature>
<evidence type="ECO:0000256" key="2">
    <source>
        <dbReference type="ARBA" id="ARBA00022692"/>
    </source>
</evidence>
<reference evidence="7" key="1">
    <citation type="submission" date="2021-02" db="EMBL/GenBank/DDBJ databases">
        <authorList>
            <person name="Dougan E. K."/>
            <person name="Rhodes N."/>
            <person name="Thang M."/>
            <person name="Chan C."/>
        </authorList>
    </citation>
    <scope>NUCLEOTIDE SEQUENCE</scope>
</reference>
<dbReference type="GO" id="GO:0016020">
    <property type="term" value="C:membrane"/>
    <property type="evidence" value="ECO:0007669"/>
    <property type="project" value="UniProtKB-SubCell"/>
</dbReference>
<dbReference type="EMBL" id="CAJNNW010034248">
    <property type="protein sequence ID" value="CAE8722102.1"/>
    <property type="molecule type" value="Genomic_DNA"/>
</dbReference>
<dbReference type="GO" id="GO:0046873">
    <property type="term" value="F:metal ion transmembrane transporter activity"/>
    <property type="evidence" value="ECO:0007669"/>
    <property type="project" value="InterPro"/>
</dbReference>
<keyword evidence="2 6" id="KW-0812">Transmembrane</keyword>
<keyword evidence="3 6" id="KW-1133">Transmembrane helix</keyword>
<name>A0A813LBY5_POLGL</name>
<feature type="transmembrane region" description="Helical" evidence="6">
    <location>
        <begin position="239"/>
        <end position="261"/>
    </location>
</feature>
<gene>
    <name evidence="7" type="ORF">PGLA2088_LOCUS42326</name>
</gene>
<dbReference type="AlphaFoldDB" id="A0A813LBY5"/>